<dbReference type="Pfam" id="PF14705">
    <property type="entry name" value="Costars"/>
    <property type="match status" value="1"/>
</dbReference>
<dbReference type="InterPro" id="IPR038095">
    <property type="entry name" value="Costars_sf"/>
</dbReference>
<evidence type="ECO:0000256" key="1">
    <source>
        <dbReference type="ARBA" id="ARBA00006126"/>
    </source>
</evidence>
<dbReference type="GO" id="GO:0032970">
    <property type="term" value="P:regulation of actin filament-based process"/>
    <property type="evidence" value="ECO:0007669"/>
    <property type="project" value="TreeGrafter"/>
</dbReference>
<reference evidence="3" key="1">
    <citation type="journal article" date="2014" name="Genome Announc.">
        <title>Draft genome sequence of Rhodosporidium toruloides CECT1137, an oleaginous yeast of biotechnological interest.</title>
        <authorList>
            <person name="Morin N."/>
            <person name="Calcas X."/>
            <person name="Devillers H."/>
            <person name="Durrens P."/>
            <person name="Sherman D.J."/>
            <person name="Nicaud J.-M."/>
            <person name="Neuveglise C."/>
        </authorList>
    </citation>
    <scope>NUCLEOTIDE SEQUENCE</scope>
    <source>
        <strain evidence="3">CECT1137</strain>
    </source>
</reference>
<dbReference type="SMART" id="SM01283">
    <property type="entry name" value="Costars"/>
    <property type="match status" value="1"/>
</dbReference>
<dbReference type="PANTHER" id="PTHR46334:SF1">
    <property type="entry name" value="COSTARS FAMILY PROTEIN ABRACL"/>
    <property type="match status" value="1"/>
</dbReference>
<accession>A0A061B4H2</accession>
<evidence type="ECO:0000313" key="3">
    <source>
        <dbReference type="EMBL" id="CDR44702.1"/>
    </source>
</evidence>
<gene>
    <name evidence="3" type="ORF">RHTO0S_09e07778g</name>
</gene>
<feature type="domain" description="Costars" evidence="2">
    <location>
        <begin position="8"/>
        <end position="85"/>
    </location>
</feature>
<dbReference type="EMBL" id="LK052944">
    <property type="protein sequence ID" value="CDR44702.1"/>
    <property type="molecule type" value="Genomic_DNA"/>
</dbReference>
<protein>
    <submittedName>
        <fullName evidence="3">RHTO0S09e07778g1_1</fullName>
    </submittedName>
</protein>
<organism evidence="3">
    <name type="scientific">Rhodotorula toruloides</name>
    <name type="common">Yeast</name>
    <name type="synonym">Rhodosporidium toruloides</name>
    <dbReference type="NCBI Taxonomy" id="5286"/>
    <lineage>
        <taxon>Eukaryota</taxon>
        <taxon>Fungi</taxon>
        <taxon>Dikarya</taxon>
        <taxon>Basidiomycota</taxon>
        <taxon>Pucciniomycotina</taxon>
        <taxon>Microbotryomycetes</taxon>
        <taxon>Sporidiobolales</taxon>
        <taxon>Sporidiobolaceae</taxon>
        <taxon>Rhodotorula</taxon>
    </lineage>
</organism>
<dbReference type="InterPro" id="IPR044302">
    <property type="entry name" value="Costars"/>
</dbReference>
<dbReference type="Gene3D" id="1.10.10.1540">
    <property type="entry name" value="Costar domain"/>
    <property type="match status" value="1"/>
</dbReference>
<proteinExistence type="inferred from homology"/>
<dbReference type="PANTHER" id="PTHR46334">
    <property type="entry name" value="COSTARS FAMILY PROTEIN ABRACL"/>
    <property type="match status" value="1"/>
</dbReference>
<name>A0A061B4H2_RHOTO</name>
<comment type="similarity">
    <text evidence="1">Belongs to the costars family.</text>
</comment>
<dbReference type="InterPro" id="IPR027817">
    <property type="entry name" value="Costars_dom"/>
</dbReference>
<evidence type="ECO:0000259" key="2">
    <source>
        <dbReference type="SMART" id="SM01283"/>
    </source>
</evidence>
<sequence>MAHIKPEMQTAHEIGILTVTLKSHGSRNHSSGKIECPYGIVFDKTQHTLEALNGTLRAAKRQKKITFDGELLMMPKDKDVPIVLLDEGEGEEEERKVQETLP</sequence>
<dbReference type="OrthoDB" id="9871914at2759"/>
<dbReference type="AlphaFoldDB" id="A0A061B4H2"/>